<comment type="caution">
    <text evidence="1">The sequence shown here is derived from an EMBL/GenBank/DDBJ whole genome shotgun (WGS) entry which is preliminary data.</text>
</comment>
<evidence type="ECO:0000313" key="1">
    <source>
        <dbReference type="EMBL" id="KKK49608.1"/>
    </source>
</evidence>
<protein>
    <submittedName>
        <fullName evidence="1">Uncharacterized protein</fullName>
    </submittedName>
</protein>
<reference evidence="1" key="1">
    <citation type="journal article" date="2015" name="Nature">
        <title>Complex archaea that bridge the gap between prokaryotes and eukaryotes.</title>
        <authorList>
            <person name="Spang A."/>
            <person name="Saw J.H."/>
            <person name="Jorgensen S.L."/>
            <person name="Zaremba-Niedzwiedzka K."/>
            <person name="Martijn J."/>
            <person name="Lind A.E."/>
            <person name="van Eijk R."/>
            <person name="Schleper C."/>
            <person name="Guy L."/>
            <person name="Ettema T.J."/>
        </authorList>
    </citation>
    <scope>NUCLEOTIDE SEQUENCE</scope>
</reference>
<dbReference type="AlphaFoldDB" id="A0A0F8VZ13"/>
<gene>
    <name evidence="1" type="ORF">LCGC14_3133350</name>
</gene>
<accession>A0A0F8VZ13</accession>
<proteinExistence type="predicted"/>
<feature type="non-terminal residue" evidence="1">
    <location>
        <position position="101"/>
    </location>
</feature>
<organism evidence="1">
    <name type="scientific">marine sediment metagenome</name>
    <dbReference type="NCBI Taxonomy" id="412755"/>
    <lineage>
        <taxon>unclassified sequences</taxon>
        <taxon>metagenomes</taxon>
        <taxon>ecological metagenomes</taxon>
    </lineage>
</organism>
<dbReference type="EMBL" id="LAZR01068454">
    <property type="protein sequence ID" value="KKK49608.1"/>
    <property type="molecule type" value="Genomic_DNA"/>
</dbReference>
<sequence>MESPQQLLDAAYEQLGYAEGDLFDAVDSPSELTSEDWINKGEWLALAKTVGAEKVFFVDNNPVIVFATSDSNEQRKKFEQIWNMARPPLLFLASPGELAVY</sequence>
<name>A0A0F8VZ13_9ZZZZ</name>